<name>A0A1G7LCI9_9BACT</name>
<dbReference type="GO" id="GO:0016788">
    <property type="term" value="F:hydrolase activity, acting on ester bonds"/>
    <property type="evidence" value="ECO:0007669"/>
    <property type="project" value="UniProtKB-ARBA"/>
</dbReference>
<sequence>MSATPTWFFFGDSLTLGVNDDQMPGGWVSRLAVLGSEAGLYAIPRATFYNLGARRQGTADVARRWRAELEARRIPGMEPRLVFCVGVVDMAAPGGGTPRACAEALADLRPMLAAAMALAPTLAVSPPPVADAAARQRLAALGLGQQKICADLGLPFANIYPALAADATYLQDLSDGLHPGPRGCALMAQTLLAQDCVRRFFSLSGA</sequence>
<dbReference type="STRING" id="571438.SAMN05192586_10612"/>
<reference evidence="3" key="1">
    <citation type="submission" date="2016-10" db="EMBL/GenBank/DDBJ databases">
        <authorList>
            <person name="Varghese N."/>
            <person name="Submissions S."/>
        </authorList>
    </citation>
    <scope>NUCLEOTIDE SEQUENCE [LARGE SCALE GENOMIC DNA]</scope>
    <source>
        <strain evidence="3">KHC7</strain>
    </source>
</reference>
<proteinExistence type="predicted"/>
<dbReference type="OrthoDB" id="5196031at2"/>
<organism evidence="2 3">
    <name type="scientific">Desulfovibrio legallii</name>
    <dbReference type="NCBI Taxonomy" id="571438"/>
    <lineage>
        <taxon>Bacteria</taxon>
        <taxon>Pseudomonadati</taxon>
        <taxon>Thermodesulfobacteriota</taxon>
        <taxon>Desulfovibrionia</taxon>
        <taxon>Desulfovibrionales</taxon>
        <taxon>Desulfovibrionaceae</taxon>
        <taxon>Desulfovibrio</taxon>
    </lineage>
</organism>
<evidence type="ECO:0000313" key="2">
    <source>
        <dbReference type="EMBL" id="SDF46699.1"/>
    </source>
</evidence>
<dbReference type="Gene3D" id="3.40.50.1110">
    <property type="entry name" value="SGNH hydrolase"/>
    <property type="match status" value="1"/>
</dbReference>
<dbReference type="Pfam" id="PF13472">
    <property type="entry name" value="Lipase_GDSL_2"/>
    <property type="match status" value="1"/>
</dbReference>
<dbReference type="Proteomes" id="UP000199355">
    <property type="component" value="Unassembled WGS sequence"/>
</dbReference>
<keyword evidence="3" id="KW-1185">Reference proteome</keyword>
<accession>A0A1G7LCI9</accession>
<gene>
    <name evidence="2" type="ORF">SAMN05192586_10612</name>
</gene>
<dbReference type="RefSeq" id="WP_092153265.1">
    <property type="nucleotide sequence ID" value="NZ_FNBX01000006.1"/>
</dbReference>
<dbReference type="AlphaFoldDB" id="A0A1G7LCI9"/>
<dbReference type="InterPro" id="IPR036514">
    <property type="entry name" value="SGNH_hydro_sf"/>
</dbReference>
<dbReference type="InterPro" id="IPR013830">
    <property type="entry name" value="SGNH_hydro"/>
</dbReference>
<feature type="domain" description="SGNH hydrolase-type esterase" evidence="1">
    <location>
        <begin position="9"/>
        <end position="185"/>
    </location>
</feature>
<evidence type="ECO:0000259" key="1">
    <source>
        <dbReference type="Pfam" id="PF13472"/>
    </source>
</evidence>
<dbReference type="SUPFAM" id="SSF52266">
    <property type="entry name" value="SGNH hydrolase"/>
    <property type="match status" value="1"/>
</dbReference>
<dbReference type="EMBL" id="FNBX01000006">
    <property type="protein sequence ID" value="SDF46699.1"/>
    <property type="molecule type" value="Genomic_DNA"/>
</dbReference>
<protein>
    <submittedName>
        <fullName evidence="2">Lysophospholipase L1</fullName>
    </submittedName>
</protein>
<evidence type="ECO:0000313" key="3">
    <source>
        <dbReference type="Proteomes" id="UP000199355"/>
    </source>
</evidence>